<protein>
    <recommendedName>
        <fullName evidence="3">NmrA-like domain-containing protein</fullName>
    </recommendedName>
</protein>
<dbReference type="EMBL" id="JANCYW010000006">
    <property type="protein sequence ID" value="KAK4535979.1"/>
    <property type="molecule type" value="Genomic_DNA"/>
</dbReference>
<dbReference type="InterPro" id="IPR051164">
    <property type="entry name" value="NmrA-like_oxidored"/>
</dbReference>
<feature type="domain" description="NmrA-like" evidence="3">
    <location>
        <begin position="4"/>
        <end position="253"/>
    </location>
</feature>
<evidence type="ECO:0000313" key="5">
    <source>
        <dbReference type="Proteomes" id="UP001301350"/>
    </source>
</evidence>
<comment type="caution">
    <text evidence="4">The sequence shown here is derived from an EMBL/GenBank/DDBJ whole genome shotgun (WGS) entry which is preliminary data.</text>
</comment>
<keyword evidence="2" id="KW-0521">NADP</keyword>
<evidence type="ECO:0000259" key="3">
    <source>
        <dbReference type="Pfam" id="PF05368"/>
    </source>
</evidence>
<sequence length="287" mass="30709">MFFVAGITGNVGGATARQLLDKGHRVRALVRDPVKASQWSQEGVEIVQGDFKDANAVAAALQGVEGAYLMLPPYLGQDAAYTETKAMIASFREALQKTPPPRLVLLSSIGSDRESGVGPITQTHLLEEAMADLPFPIAYIRAAAFVENYMYALKAAASTGYLDTFWTPTDRPVPVIGTVDIGREVARLLIGGWSGKKIVELGTRTSADDLARALSQVLGRSVQARAVPREQWTEAFRAIGLPPNGIAAYTEMVDGCNSGWIDFGAPGAELAPATTTPEEVFAQVMKK</sequence>
<dbReference type="PANTHER" id="PTHR42748:SF7">
    <property type="entry name" value="NMRA LIKE REDOX SENSOR 1-RELATED"/>
    <property type="match status" value="1"/>
</dbReference>
<evidence type="ECO:0000313" key="4">
    <source>
        <dbReference type="EMBL" id="KAK4535979.1"/>
    </source>
</evidence>
<dbReference type="PANTHER" id="PTHR42748">
    <property type="entry name" value="NITROGEN METABOLITE REPRESSION PROTEIN NMRA FAMILY MEMBER"/>
    <property type="match status" value="1"/>
</dbReference>
<dbReference type="InterPro" id="IPR008030">
    <property type="entry name" value="NmrA-like"/>
</dbReference>
<proteinExistence type="inferred from homology"/>
<organism evidence="4 5">
    <name type="scientific">Cyanidium caldarium</name>
    <name type="common">Red alga</name>
    <dbReference type="NCBI Taxonomy" id="2771"/>
    <lineage>
        <taxon>Eukaryota</taxon>
        <taxon>Rhodophyta</taxon>
        <taxon>Bangiophyceae</taxon>
        <taxon>Cyanidiales</taxon>
        <taxon>Cyanidiaceae</taxon>
        <taxon>Cyanidium</taxon>
    </lineage>
</organism>
<name>A0AAV9IUM5_CYACA</name>
<reference evidence="4 5" key="1">
    <citation type="submission" date="2022-07" db="EMBL/GenBank/DDBJ databases">
        <title>Genome-wide signatures of adaptation to extreme environments.</title>
        <authorList>
            <person name="Cho C.H."/>
            <person name="Yoon H.S."/>
        </authorList>
    </citation>
    <scope>NUCLEOTIDE SEQUENCE [LARGE SCALE GENOMIC DNA]</scope>
    <source>
        <strain evidence="4 5">DBV 063 E5</strain>
    </source>
</reference>
<gene>
    <name evidence="4" type="ORF">CDCA_CDCA06G2004</name>
</gene>
<dbReference type="Gene3D" id="3.40.50.720">
    <property type="entry name" value="NAD(P)-binding Rossmann-like Domain"/>
    <property type="match status" value="1"/>
</dbReference>
<dbReference type="InterPro" id="IPR036291">
    <property type="entry name" value="NAD(P)-bd_dom_sf"/>
</dbReference>
<dbReference type="SUPFAM" id="SSF51735">
    <property type="entry name" value="NAD(P)-binding Rossmann-fold domains"/>
    <property type="match status" value="1"/>
</dbReference>
<evidence type="ECO:0000256" key="2">
    <source>
        <dbReference type="ARBA" id="ARBA00022857"/>
    </source>
</evidence>
<dbReference type="Proteomes" id="UP001301350">
    <property type="component" value="Unassembled WGS sequence"/>
</dbReference>
<dbReference type="Pfam" id="PF05368">
    <property type="entry name" value="NmrA"/>
    <property type="match status" value="1"/>
</dbReference>
<dbReference type="AlphaFoldDB" id="A0AAV9IUM5"/>
<evidence type="ECO:0000256" key="1">
    <source>
        <dbReference type="ARBA" id="ARBA00006328"/>
    </source>
</evidence>
<dbReference type="Gene3D" id="3.90.25.10">
    <property type="entry name" value="UDP-galactose 4-epimerase, domain 1"/>
    <property type="match status" value="1"/>
</dbReference>
<comment type="similarity">
    <text evidence="1">Belongs to the NmrA-type oxidoreductase family.</text>
</comment>
<keyword evidence="5" id="KW-1185">Reference proteome</keyword>
<accession>A0AAV9IUM5</accession>